<organism evidence="3 4">
    <name type="scientific">Rubricella aquisinus</name>
    <dbReference type="NCBI Taxonomy" id="2028108"/>
    <lineage>
        <taxon>Bacteria</taxon>
        <taxon>Pseudomonadati</taxon>
        <taxon>Pseudomonadota</taxon>
        <taxon>Alphaproteobacteria</taxon>
        <taxon>Rhodobacterales</taxon>
        <taxon>Paracoccaceae</taxon>
        <taxon>Rubricella</taxon>
    </lineage>
</organism>
<dbReference type="AlphaFoldDB" id="A0A840WLK9"/>
<feature type="signal peptide" evidence="2">
    <location>
        <begin position="1"/>
        <end position="25"/>
    </location>
</feature>
<evidence type="ECO:0000313" key="4">
    <source>
        <dbReference type="Proteomes" id="UP000553766"/>
    </source>
</evidence>
<proteinExistence type="predicted"/>
<dbReference type="PROSITE" id="PS51257">
    <property type="entry name" value="PROKAR_LIPOPROTEIN"/>
    <property type="match status" value="1"/>
</dbReference>
<protein>
    <submittedName>
        <fullName evidence="3">Tfp pilus assembly protein PilF</fullName>
    </submittedName>
</protein>
<feature type="repeat" description="TPR" evidence="1">
    <location>
        <begin position="169"/>
        <end position="202"/>
    </location>
</feature>
<dbReference type="RefSeq" id="WP_184011071.1">
    <property type="nucleotide sequence ID" value="NZ_JACIJS010000005.1"/>
</dbReference>
<feature type="chain" id="PRO_5032320391" evidence="2">
    <location>
        <begin position="26"/>
        <end position="282"/>
    </location>
</feature>
<sequence length="282" mass="31502">MKWALPAAALLMALAACETAPRVDADEGFDEIDLIEEANLTDLMLSLSDPADAVSYFEAALTREPQRVDYKRGYAQALARAGRYTEAARIYEDLNTTGQAETNDRLVYTEVLIRENRFEEAAIQLELLPTLTDEYRYNLLNALVADHYGRWADSDRYYDQAQSLTTRPAPVLNNWGVSHLSRGDNPGAMDLFERAVALDPGQFGPKNNLTITRGLEQIYTLPVVPMTEEERAQLYHNLALVALRQGEEDVAKGLLRAAVNSHPRFFPAAADKLEALEAVVER</sequence>
<evidence type="ECO:0000256" key="2">
    <source>
        <dbReference type="SAM" id="SignalP"/>
    </source>
</evidence>
<dbReference type="InterPro" id="IPR011990">
    <property type="entry name" value="TPR-like_helical_dom_sf"/>
</dbReference>
<evidence type="ECO:0000313" key="3">
    <source>
        <dbReference type="EMBL" id="MBB5515939.1"/>
    </source>
</evidence>
<keyword evidence="1" id="KW-0802">TPR repeat</keyword>
<dbReference type="SMART" id="SM00028">
    <property type="entry name" value="TPR"/>
    <property type="match status" value="2"/>
</dbReference>
<evidence type="ECO:0000256" key="1">
    <source>
        <dbReference type="PROSITE-ProRule" id="PRU00339"/>
    </source>
</evidence>
<dbReference type="Proteomes" id="UP000553766">
    <property type="component" value="Unassembled WGS sequence"/>
</dbReference>
<dbReference type="PROSITE" id="PS50005">
    <property type="entry name" value="TPR"/>
    <property type="match status" value="1"/>
</dbReference>
<dbReference type="SUPFAM" id="SSF48452">
    <property type="entry name" value="TPR-like"/>
    <property type="match status" value="1"/>
</dbReference>
<gene>
    <name evidence="3" type="ORF">FHS89_001959</name>
</gene>
<dbReference type="Gene3D" id="1.25.40.10">
    <property type="entry name" value="Tetratricopeptide repeat domain"/>
    <property type="match status" value="2"/>
</dbReference>
<reference evidence="3 4" key="1">
    <citation type="submission" date="2020-08" db="EMBL/GenBank/DDBJ databases">
        <title>Genomic Encyclopedia of Type Strains, Phase IV (KMG-IV): sequencing the most valuable type-strain genomes for metagenomic binning, comparative biology and taxonomic classification.</title>
        <authorList>
            <person name="Goeker M."/>
        </authorList>
    </citation>
    <scope>NUCLEOTIDE SEQUENCE [LARGE SCALE GENOMIC DNA]</scope>
    <source>
        <strain evidence="3 4">DSM 103377</strain>
    </source>
</reference>
<comment type="caution">
    <text evidence="3">The sequence shown here is derived from an EMBL/GenBank/DDBJ whole genome shotgun (WGS) entry which is preliminary data.</text>
</comment>
<keyword evidence="2" id="KW-0732">Signal</keyword>
<dbReference type="EMBL" id="JACIJS010000005">
    <property type="protein sequence ID" value="MBB5515939.1"/>
    <property type="molecule type" value="Genomic_DNA"/>
</dbReference>
<name>A0A840WLK9_9RHOB</name>
<keyword evidence="4" id="KW-1185">Reference proteome</keyword>
<dbReference type="Pfam" id="PF13432">
    <property type="entry name" value="TPR_16"/>
    <property type="match status" value="1"/>
</dbReference>
<accession>A0A840WLK9</accession>
<dbReference type="InterPro" id="IPR019734">
    <property type="entry name" value="TPR_rpt"/>
</dbReference>